<dbReference type="EMBL" id="MK798155">
    <property type="protein sequence ID" value="QQP22391.1"/>
    <property type="molecule type" value="Genomic_DNA"/>
</dbReference>
<dbReference type="Gene3D" id="4.10.410.60">
    <property type="match status" value="1"/>
</dbReference>
<keyword evidence="2 5" id="KW-0689">Ribosomal protein</keyword>
<dbReference type="AlphaFoldDB" id="A0A7T8JKC1"/>
<comment type="subcellular location">
    <subcellularLocation>
        <location evidence="5">Plastid</location>
        <location evidence="5">Chloroplast</location>
    </subcellularLocation>
</comment>
<evidence type="ECO:0000256" key="4">
    <source>
        <dbReference type="ARBA" id="ARBA00072523"/>
    </source>
</evidence>
<protein>
    <recommendedName>
        <fullName evidence="4 5">Large ribosomal subunit protein bL35c</fullName>
    </recommendedName>
</protein>
<dbReference type="InterPro" id="IPR001706">
    <property type="entry name" value="Ribosomal_bL35"/>
</dbReference>
<dbReference type="Pfam" id="PF01632">
    <property type="entry name" value="Ribosomal_L35p"/>
    <property type="match status" value="1"/>
</dbReference>
<organism evidence="6">
    <name type="scientific">Baffinella frigidus</name>
    <dbReference type="NCBI Taxonomy" id="2571260"/>
    <lineage>
        <taxon>Eukaryota</taxon>
        <taxon>Cryptophyceae</taxon>
        <taxon>Cryptomonadales</taxon>
        <taxon>Baffinellaceae</taxon>
        <taxon>Baffinella</taxon>
    </lineage>
</organism>
<name>A0A7T8JKC1_9CRYP</name>
<reference evidence="6" key="1">
    <citation type="journal article" date="2019" name="Mitochondrial DNA Part B Resour">
        <title>The complete plastid genome of a marine microalgae Cryptophyceae sp. CCMP2293 (Cryptophyta).</title>
        <authorList>
            <person name="Xu K."/>
            <person name="Hu S."/>
            <person name="Tang X."/>
        </authorList>
    </citation>
    <scope>NUCLEOTIDE SEQUENCE</scope>
</reference>
<accession>A0A7T8JKC1</accession>
<geneLocation type="chloroplast" evidence="6"/>
<evidence type="ECO:0000256" key="3">
    <source>
        <dbReference type="ARBA" id="ARBA00023274"/>
    </source>
</evidence>
<dbReference type="PANTHER" id="PTHR33343">
    <property type="entry name" value="54S RIBOSOMAL PROTEIN BL35M"/>
    <property type="match status" value="1"/>
</dbReference>
<dbReference type="GO" id="GO:0003735">
    <property type="term" value="F:structural constituent of ribosome"/>
    <property type="evidence" value="ECO:0007669"/>
    <property type="project" value="InterPro"/>
</dbReference>
<keyword evidence="6" id="KW-0150">Chloroplast</keyword>
<dbReference type="InterPro" id="IPR037229">
    <property type="entry name" value="Ribosomal_bL35_sf"/>
</dbReference>
<evidence type="ECO:0000256" key="2">
    <source>
        <dbReference type="ARBA" id="ARBA00022980"/>
    </source>
</evidence>
<dbReference type="SUPFAM" id="SSF143034">
    <property type="entry name" value="L35p-like"/>
    <property type="match status" value="1"/>
</dbReference>
<dbReference type="GO" id="GO:0009507">
    <property type="term" value="C:chloroplast"/>
    <property type="evidence" value="ECO:0007669"/>
    <property type="project" value="UniProtKB-SubCell"/>
</dbReference>
<evidence type="ECO:0000256" key="1">
    <source>
        <dbReference type="ARBA" id="ARBA00006598"/>
    </source>
</evidence>
<dbReference type="InterPro" id="IPR018265">
    <property type="entry name" value="Ribosomal_bL35_CS"/>
</dbReference>
<dbReference type="PANTHER" id="PTHR33343:SF1">
    <property type="entry name" value="LARGE RIBOSOMAL SUBUNIT PROTEIN BL35M"/>
    <property type="match status" value="1"/>
</dbReference>
<dbReference type="GO" id="GO:0006412">
    <property type="term" value="P:translation"/>
    <property type="evidence" value="ECO:0007669"/>
    <property type="project" value="UniProtKB-UniRule"/>
</dbReference>
<dbReference type="HAMAP" id="MF_00514">
    <property type="entry name" value="Ribosomal_bL35"/>
    <property type="match status" value="1"/>
</dbReference>
<dbReference type="PROSITE" id="PS00936">
    <property type="entry name" value="RIBOSOMAL_L35"/>
    <property type="match status" value="1"/>
</dbReference>
<gene>
    <name evidence="5 6" type="primary">rpl35</name>
</gene>
<dbReference type="GO" id="GO:0015934">
    <property type="term" value="C:large ribosomal subunit"/>
    <property type="evidence" value="ECO:0007669"/>
    <property type="project" value="TreeGrafter"/>
</dbReference>
<sequence>MPKLKTRKSAKKRFRKTSTGKFIRRRAGKGHILEKKTSKRKRNLSRKMIVSFGESLVLRTMLPYM</sequence>
<dbReference type="PRINTS" id="PR00064">
    <property type="entry name" value="RIBOSOMALL35"/>
</dbReference>
<evidence type="ECO:0000256" key="5">
    <source>
        <dbReference type="HAMAP-Rule" id="MF_00514"/>
    </source>
</evidence>
<proteinExistence type="inferred from homology"/>
<evidence type="ECO:0000313" key="6">
    <source>
        <dbReference type="EMBL" id="QQP22391.1"/>
    </source>
</evidence>
<dbReference type="InterPro" id="IPR021137">
    <property type="entry name" value="Ribosomal_bL35-like"/>
</dbReference>
<comment type="similarity">
    <text evidence="1 5">Belongs to the bacterial ribosomal protein bL35 family.</text>
</comment>
<keyword evidence="3 5" id="KW-0687">Ribonucleoprotein</keyword>
<dbReference type="FunFam" id="4.10.410.60:FF:000001">
    <property type="entry name" value="50S ribosomal protein L35"/>
    <property type="match status" value="1"/>
</dbReference>
<dbReference type="NCBIfam" id="TIGR00001">
    <property type="entry name" value="rpmI_bact"/>
    <property type="match status" value="1"/>
</dbReference>
<keyword evidence="6" id="KW-0934">Plastid</keyword>